<dbReference type="SUPFAM" id="SSF52833">
    <property type="entry name" value="Thioredoxin-like"/>
    <property type="match status" value="1"/>
</dbReference>
<keyword evidence="3" id="KW-1185">Reference proteome</keyword>
<dbReference type="InterPro" id="IPR050553">
    <property type="entry name" value="Thioredoxin_ResA/DsbE_sf"/>
</dbReference>
<name>A0A929KYP1_9SPHI</name>
<dbReference type="InterPro" id="IPR013766">
    <property type="entry name" value="Thioredoxin_domain"/>
</dbReference>
<dbReference type="PANTHER" id="PTHR42852:SF13">
    <property type="entry name" value="PROTEIN DIPZ"/>
    <property type="match status" value="1"/>
</dbReference>
<evidence type="ECO:0000313" key="2">
    <source>
        <dbReference type="EMBL" id="MBE9664119.1"/>
    </source>
</evidence>
<evidence type="ECO:0000259" key="1">
    <source>
        <dbReference type="PROSITE" id="PS51352"/>
    </source>
</evidence>
<dbReference type="PROSITE" id="PS51352">
    <property type="entry name" value="THIOREDOXIN_2"/>
    <property type="match status" value="1"/>
</dbReference>
<evidence type="ECO:0000313" key="3">
    <source>
        <dbReference type="Proteomes" id="UP000622475"/>
    </source>
</evidence>
<comment type="caution">
    <text evidence="2">The sequence shown here is derived from an EMBL/GenBank/DDBJ whole genome shotgun (WGS) entry which is preliminary data.</text>
</comment>
<gene>
    <name evidence="2" type="ORF">IRJ16_19715</name>
</gene>
<organism evidence="2 3">
    <name type="scientific">Mucilaginibacter myungsuensis</name>
    <dbReference type="NCBI Taxonomy" id="649104"/>
    <lineage>
        <taxon>Bacteria</taxon>
        <taxon>Pseudomonadati</taxon>
        <taxon>Bacteroidota</taxon>
        <taxon>Sphingobacteriia</taxon>
        <taxon>Sphingobacteriales</taxon>
        <taxon>Sphingobacteriaceae</taxon>
        <taxon>Mucilaginibacter</taxon>
    </lineage>
</organism>
<protein>
    <submittedName>
        <fullName evidence="2">TlpA family protein disulfide reductase</fullName>
    </submittedName>
</protein>
<feature type="domain" description="Thioredoxin" evidence="1">
    <location>
        <begin position="42"/>
        <end position="189"/>
    </location>
</feature>
<dbReference type="Gene3D" id="3.40.30.10">
    <property type="entry name" value="Glutaredoxin"/>
    <property type="match status" value="1"/>
</dbReference>
<proteinExistence type="predicted"/>
<dbReference type="GO" id="GO:0016209">
    <property type="term" value="F:antioxidant activity"/>
    <property type="evidence" value="ECO:0007669"/>
    <property type="project" value="InterPro"/>
</dbReference>
<accession>A0A929KYP1</accession>
<dbReference type="Pfam" id="PF00578">
    <property type="entry name" value="AhpC-TSA"/>
    <property type="match status" value="1"/>
</dbReference>
<dbReference type="InterPro" id="IPR036249">
    <property type="entry name" value="Thioredoxin-like_sf"/>
</dbReference>
<dbReference type="AlphaFoldDB" id="A0A929KYP1"/>
<dbReference type="InterPro" id="IPR000866">
    <property type="entry name" value="AhpC/TSA"/>
</dbReference>
<sequence length="194" mass="20917">MDVWLKQLHVKRGADGSAAIKLLDSLKANVQKQQLAAVAKTMLHDVAAPAFTLKDLNGKPVSLADFKGKVVVLDFWATWCGPCIAAMPGMATLVKKHPEVVFLFIATKQEGATPLADVKAFIQKSKYNFKVLMDSATKDKPKLYPAAAAYKVSGIPTKVVIGKNGGLLFQTSGFASEPRLISEMDAMITLANQQ</sequence>
<dbReference type="GO" id="GO:0016491">
    <property type="term" value="F:oxidoreductase activity"/>
    <property type="evidence" value="ECO:0007669"/>
    <property type="project" value="InterPro"/>
</dbReference>
<reference evidence="2" key="1">
    <citation type="submission" date="2020-10" db="EMBL/GenBank/DDBJ databases">
        <title>Mucilaginibacter mali sp. nov., isolated from rhizosphere soil of apple orchard.</title>
        <authorList>
            <person name="Lee J.-S."/>
            <person name="Kim H.S."/>
            <person name="Kim J.-S."/>
        </authorList>
    </citation>
    <scope>NUCLEOTIDE SEQUENCE</scope>
    <source>
        <strain evidence="2">KCTC 22746</strain>
    </source>
</reference>
<dbReference type="PANTHER" id="PTHR42852">
    <property type="entry name" value="THIOL:DISULFIDE INTERCHANGE PROTEIN DSBE"/>
    <property type="match status" value="1"/>
</dbReference>
<dbReference type="CDD" id="cd02966">
    <property type="entry name" value="TlpA_like_family"/>
    <property type="match status" value="1"/>
</dbReference>
<dbReference type="EMBL" id="JADFFL010000009">
    <property type="protein sequence ID" value="MBE9664119.1"/>
    <property type="molecule type" value="Genomic_DNA"/>
</dbReference>
<dbReference type="Proteomes" id="UP000622475">
    <property type="component" value="Unassembled WGS sequence"/>
</dbReference>